<feature type="domain" description="Sporulation protein YpeB PepSY1 and PepSY2" evidence="2">
    <location>
        <begin position="169"/>
        <end position="354"/>
    </location>
</feature>
<feature type="chain" id="PRO_5013318871" evidence="1">
    <location>
        <begin position="25"/>
        <end position="429"/>
    </location>
</feature>
<evidence type="ECO:0000259" key="2">
    <source>
        <dbReference type="Pfam" id="PF14620"/>
    </source>
</evidence>
<dbReference type="InterPro" id="IPR014239">
    <property type="entry name" value="YpeB_PepSY1-2"/>
</dbReference>
<dbReference type="Pfam" id="PF20769">
    <property type="entry name" value="YPEB_N"/>
    <property type="match status" value="1"/>
</dbReference>
<evidence type="ECO:0000313" key="5">
    <source>
        <dbReference type="Proteomes" id="UP000187550"/>
    </source>
</evidence>
<evidence type="ECO:0000259" key="3">
    <source>
        <dbReference type="Pfam" id="PF20769"/>
    </source>
</evidence>
<sequence>MKKLLFLFCYATVALAVFSWNASAENEKLNLLLNGQYSNKLSESSEQLTDLEREVRKVLLYRDESSAAEPLGNIWRLSSEMKNNLSSLPLDHHFSTEWMNYLTRLGDYADLASRGAIPQEKWEKALGNAAANLSDFSGEWSVATEDMFTGGTGPDEWFASMEGEVPDKRWANLGHAVKTYAESDFPLTTSEHDEQKKKDLQLLSDQPVKREDVIREFKNLFPGLEGASVHVSESRKDAVYPFYHIRFQDGVRFGYADFTKKGGHLLSLLIERPAGEGKLSEAEIRDKAGQFLKQAGYEDVVFEESRENSNYWHLSFVRIDSKTGAKVFADGIQVKAAKDNGEILGVNSMEYIQKEDLKPQPIKPFDPGKFFSAGTEVHSSELAYTANRELVQRLCHLLIVTKETGGQKDTYRVMVDTDTGEVLKNELLH</sequence>
<dbReference type="AlphaFoldDB" id="A0A1U7PL35"/>
<evidence type="ECO:0000313" key="4">
    <source>
        <dbReference type="EMBL" id="SIT66560.1"/>
    </source>
</evidence>
<dbReference type="EMBL" id="FTPL01000001">
    <property type="protein sequence ID" value="SIT66560.1"/>
    <property type="molecule type" value="Genomic_DNA"/>
</dbReference>
<proteinExistence type="predicted"/>
<dbReference type="OrthoDB" id="2372097at2"/>
<protein>
    <submittedName>
        <fullName evidence="4">Spore germination protein</fullName>
    </submittedName>
</protein>
<gene>
    <name evidence="4" type="ORF">SAMN05428946_0097</name>
</gene>
<dbReference type="InterPro" id="IPR048402">
    <property type="entry name" value="YpeB_N"/>
</dbReference>
<name>A0A1U7PL35_9BACI</name>
<feature type="domain" description="Sporulation protein YpeB N-terminal" evidence="3">
    <location>
        <begin position="26"/>
        <end position="118"/>
    </location>
</feature>
<reference evidence="5" key="1">
    <citation type="submission" date="2017-01" db="EMBL/GenBank/DDBJ databases">
        <authorList>
            <person name="Varghese N."/>
            <person name="Submissions S."/>
        </authorList>
    </citation>
    <scope>NUCLEOTIDE SEQUENCE [LARGE SCALE GENOMIC DNA]</scope>
    <source>
        <strain evidence="5">MNA4</strain>
    </source>
</reference>
<dbReference type="Proteomes" id="UP000187550">
    <property type="component" value="Unassembled WGS sequence"/>
</dbReference>
<keyword evidence="1" id="KW-0732">Signal</keyword>
<evidence type="ECO:0000256" key="1">
    <source>
        <dbReference type="SAM" id="SignalP"/>
    </source>
</evidence>
<dbReference type="GO" id="GO:0009847">
    <property type="term" value="P:spore germination"/>
    <property type="evidence" value="ECO:0007669"/>
    <property type="project" value="InterPro"/>
</dbReference>
<dbReference type="RefSeq" id="WP_076756421.1">
    <property type="nucleotide sequence ID" value="NZ_FTPL01000001.1"/>
</dbReference>
<organism evidence="4 5">
    <name type="scientific">Edaphobacillus lindanitolerans</name>
    <dbReference type="NCBI Taxonomy" id="550447"/>
    <lineage>
        <taxon>Bacteria</taxon>
        <taxon>Bacillati</taxon>
        <taxon>Bacillota</taxon>
        <taxon>Bacilli</taxon>
        <taxon>Bacillales</taxon>
        <taxon>Bacillaceae</taxon>
        <taxon>Edaphobacillus</taxon>
    </lineage>
</organism>
<feature type="signal peptide" evidence="1">
    <location>
        <begin position="1"/>
        <end position="24"/>
    </location>
</feature>
<accession>A0A1U7PL35</accession>
<dbReference type="Pfam" id="PF14620">
    <property type="entry name" value="YPEB_PepSY1-2"/>
    <property type="match status" value="1"/>
</dbReference>
<keyword evidence="5" id="KW-1185">Reference proteome</keyword>
<dbReference type="STRING" id="550447.SAMN05428946_0097"/>